<evidence type="ECO:0000313" key="2">
    <source>
        <dbReference type="EMBL" id="KAE9398578.1"/>
    </source>
</evidence>
<feature type="domain" description="Helix-turn-helix" evidence="1">
    <location>
        <begin position="38"/>
        <end position="95"/>
    </location>
</feature>
<protein>
    <recommendedName>
        <fullName evidence="1">Helix-turn-helix domain-containing protein</fullName>
    </recommendedName>
</protein>
<name>A0A6A4HME7_9AGAR</name>
<gene>
    <name evidence="2" type="ORF">BT96DRAFT_821811</name>
</gene>
<accession>A0A6A4HME7</accession>
<proteinExistence type="predicted"/>
<reference evidence="2" key="1">
    <citation type="journal article" date="2019" name="Environ. Microbiol.">
        <title>Fungal ecological strategies reflected in gene transcription - a case study of two litter decomposers.</title>
        <authorList>
            <person name="Barbi F."/>
            <person name="Kohler A."/>
            <person name="Barry K."/>
            <person name="Baskaran P."/>
            <person name="Daum C."/>
            <person name="Fauchery L."/>
            <person name="Ihrmark K."/>
            <person name="Kuo A."/>
            <person name="LaButti K."/>
            <person name="Lipzen A."/>
            <person name="Morin E."/>
            <person name="Grigoriev I.V."/>
            <person name="Henrissat B."/>
            <person name="Lindahl B."/>
            <person name="Martin F."/>
        </authorList>
    </citation>
    <scope>NUCLEOTIDE SEQUENCE</scope>
    <source>
        <strain evidence="2">JB14</strain>
    </source>
</reference>
<dbReference type="EMBL" id="ML769481">
    <property type="protein sequence ID" value="KAE9398578.1"/>
    <property type="molecule type" value="Genomic_DNA"/>
</dbReference>
<keyword evidence="3" id="KW-1185">Reference proteome</keyword>
<dbReference type="AlphaFoldDB" id="A0A6A4HME7"/>
<evidence type="ECO:0000313" key="3">
    <source>
        <dbReference type="Proteomes" id="UP000799118"/>
    </source>
</evidence>
<dbReference type="Proteomes" id="UP000799118">
    <property type="component" value="Unassembled WGS sequence"/>
</dbReference>
<evidence type="ECO:0000259" key="1">
    <source>
        <dbReference type="Pfam" id="PF26215"/>
    </source>
</evidence>
<dbReference type="OrthoDB" id="5590007at2759"/>
<organism evidence="2 3">
    <name type="scientific">Gymnopus androsaceus JB14</name>
    <dbReference type="NCBI Taxonomy" id="1447944"/>
    <lineage>
        <taxon>Eukaryota</taxon>
        <taxon>Fungi</taxon>
        <taxon>Dikarya</taxon>
        <taxon>Basidiomycota</taxon>
        <taxon>Agaricomycotina</taxon>
        <taxon>Agaricomycetes</taxon>
        <taxon>Agaricomycetidae</taxon>
        <taxon>Agaricales</taxon>
        <taxon>Marasmiineae</taxon>
        <taxon>Omphalotaceae</taxon>
        <taxon>Gymnopus</taxon>
    </lineage>
</organism>
<dbReference type="Pfam" id="PF26215">
    <property type="entry name" value="HTH_animal"/>
    <property type="match status" value="1"/>
</dbReference>
<dbReference type="InterPro" id="IPR058912">
    <property type="entry name" value="HTH_animal"/>
</dbReference>
<sequence>MPFLDIDVSLEFAPGTVAHNPQLEIVTRVFQKALNAYLYIPWNSCHSEDSKRAWVKGELIRYIRISSKQEDFAKIRKEFGIQLHARGYPGRWLENVFEEISYSDERPKALNPRSPCTDEDVPIHVLKLTHNPLWDNVDFGPLWQELGEVWEEHGRGTPNLRFLTSFSKPTSMGDQLNKNNRDIFKAYHSELAAIV</sequence>